<dbReference type="AlphaFoldDB" id="A0A0D7A110"/>
<name>A0A0D7A110_9AGAR</name>
<keyword evidence="3" id="KW-1185">Reference proteome</keyword>
<dbReference type="Proteomes" id="UP000054144">
    <property type="component" value="Unassembled WGS sequence"/>
</dbReference>
<feature type="region of interest" description="Disordered" evidence="1">
    <location>
        <begin position="1"/>
        <end position="54"/>
    </location>
</feature>
<evidence type="ECO:0000313" key="3">
    <source>
        <dbReference type="Proteomes" id="UP000054144"/>
    </source>
</evidence>
<evidence type="ECO:0000256" key="1">
    <source>
        <dbReference type="SAM" id="MobiDB-lite"/>
    </source>
</evidence>
<evidence type="ECO:0000313" key="2">
    <source>
        <dbReference type="EMBL" id="KIY44732.1"/>
    </source>
</evidence>
<dbReference type="EMBL" id="KN882067">
    <property type="protein sequence ID" value="KIY44732.1"/>
    <property type="molecule type" value="Genomic_DNA"/>
</dbReference>
<proteinExistence type="predicted"/>
<reference evidence="2 3" key="1">
    <citation type="journal article" date="2015" name="Fungal Genet. Biol.">
        <title>Evolution of novel wood decay mechanisms in Agaricales revealed by the genome sequences of Fistulina hepatica and Cylindrobasidium torrendii.</title>
        <authorList>
            <person name="Floudas D."/>
            <person name="Held B.W."/>
            <person name="Riley R."/>
            <person name="Nagy L.G."/>
            <person name="Koehler G."/>
            <person name="Ransdell A.S."/>
            <person name="Younus H."/>
            <person name="Chow J."/>
            <person name="Chiniquy J."/>
            <person name="Lipzen A."/>
            <person name="Tritt A."/>
            <person name="Sun H."/>
            <person name="Haridas S."/>
            <person name="LaButti K."/>
            <person name="Ohm R.A."/>
            <person name="Kues U."/>
            <person name="Blanchette R.A."/>
            <person name="Grigoriev I.V."/>
            <person name="Minto R.E."/>
            <person name="Hibbett D.S."/>
        </authorList>
    </citation>
    <scope>NUCLEOTIDE SEQUENCE [LARGE SCALE GENOMIC DNA]</scope>
    <source>
        <strain evidence="2 3">ATCC 64428</strain>
    </source>
</reference>
<feature type="compositionally biased region" description="Basic and acidic residues" evidence="1">
    <location>
        <begin position="67"/>
        <end position="79"/>
    </location>
</feature>
<sequence>MNPSVSRAALSFAAKPQVRPQRAAIQAARTTSRSSPFSTTAVTRMDSSYHGDDSVLPEYYRRHKLLKEGKGGDFPKDRLSGLPINKPHDVDEQQKQQQAVAALERALESPAHEQVSQTGAIRGRRAKIPVEIKQPDGSVSHPSGFVPPTPVYDMEQETQSRVLGGGVSVHKRAET</sequence>
<gene>
    <name evidence="2" type="ORF">FISHEDRAFT_61758</name>
</gene>
<protein>
    <submittedName>
        <fullName evidence="2">Uncharacterized protein</fullName>
    </submittedName>
</protein>
<dbReference type="OrthoDB" id="3070637at2759"/>
<feature type="compositionally biased region" description="Low complexity" evidence="1">
    <location>
        <begin position="27"/>
        <end position="41"/>
    </location>
</feature>
<feature type="region of interest" description="Disordered" evidence="1">
    <location>
        <begin position="67"/>
        <end position="151"/>
    </location>
</feature>
<accession>A0A0D7A110</accession>
<organism evidence="2 3">
    <name type="scientific">Fistulina hepatica ATCC 64428</name>
    <dbReference type="NCBI Taxonomy" id="1128425"/>
    <lineage>
        <taxon>Eukaryota</taxon>
        <taxon>Fungi</taxon>
        <taxon>Dikarya</taxon>
        <taxon>Basidiomycota</taxon>
        <taxon>Agaricomycotina</taxon>
        <taxon>Agaricomycetes</taxon>
        <taxon>Agaricomycetidae</taxon>
        <taxon>Agaricales</taxon>
        <taxon>Fistulinaceae</taxon>
        <taxon>Fistulina</taxon>
    </lineage>
</organism>